<evidence type="ECO:0000313" key="1">
    <source>
        <dbReference type="EMBL" id="KAK3741607.1"/>
    </source>
</evidence>
<dbReference type="EMBL" id="JAWDGP010006413">
    <property type="protein sequence ID" value="KAK3741607.1"/>
    <property type="molecule type" value="Genomic_DNA"/>
</dbReference>
<reference evidence="1" key="1">
    <citation type="journal article" date="2023" name="G3 (Bethesda)">
        <title>A reference genome for the long-term kleptoplast-retaining sea slug Elysia crispata morphotype clarki.</title>
        <authorList>
            <person name="Eastman K.E."/>
            <person name="Pendleton A.L."/>
            <person name="Shaikh M.A."/>
            <person name="Suttiyut T."/>
            <person name="Ogas R."/>
            <person name="Tomko P."/>
            <person name="Gavelis G."/>
            <person name="Widhalm J.R."/>
            <person name="Wisecaver J.H."/>
        </authorList>
    </citation>
    <scope>NUCLEOTIDE SEQUENCE</scope>
    <source>
        <strain evidence="1">ECLA1</strain>
    </source>
</reference>
<proteinExistence type="predicted"/>
<sequence>MTDRFFALAPRSNRVPLYLSVCWCRHVCDAPVAVLTQELSAHSRNLQPYLKWCSQDKRIPTETKQNQQAGNDCVMPSVSTACADNAFRQGLSCREPTLTARFRGYLGKIKVTPVPF</sequence>
<comment type="caution">
    <text evidence="1">The sequence shown here is derived from an EMBL/GenBank/DDBJ whole genome shotgun (WGS) entry which is preliminary data.</text>
</comment>
<name>A0AAE0YE92_9GAST</name>
<keyword evidence="2" id="KW-1185">Reference proteome</keyword>
<gene>
    <name evidence="1" type="ORF">RRG08_050171</name>
</gene>
<evidence type="ECO:0000313" key="2">
    <source>
        <dbReference type="Proteomes" id="UP001283361"/>
    </source>
</evidence>
<dbReference type="AlphaFoldDB" id="A0AAE0YE92"/>
<organism evidence="1 2">
    <name type="scientific">Elysia crispata</name>
    <name type="common">lettuce slug</name>
    <dbReference type="NCBI Taxonomy" id="231223"/>
    <lineage>
        <taxon>Eukaryota</taxon>
        <taxon>Metazoa</taxon>
        <taxon>Spiralia</taxon>
        <taxon>Lophotrochozoa</taxon>
        <taxon>Mollusca</taxon>
        <taxon>Gastropoda</taxon>
        <taxon>Heterobranchia</taxon>
        <taxon>Euthyneura</taxon>
        <taxon>Panpulmonata</taxon>
        <taxon>Sacoglossa</taxon>
        <taxon>Placobranchoidea</taxon>
        <taxon>Plakobranchidae</taxon>
        <taxon>Elysia</taxon>
    </lineage>
</organism>
<accession>A0AAE0YE92</accession>
<protein>
    <submittedName>
        <fullName evidence="1">Uncharacterized protein</fullName>
    </submittedName>
</protein>
<dbReference type="Proteomes" id="UP001283361">
    <property type="component" value="Unassembled WGS sequence"/>
</dbReference>